<evidence type="ECO:0000256" key="3">
    <source>
        <dbReference type="ARBA" id="ARBA00022692"/>
    </source>
</evidence>
<dbReference type="Pfam" id="PF01943">
    <property type="entry name" value="Polysacc_synt"/>
    <property type="match status" value="1"/>
</dbReference>
<dbReference type="AlphaFoldDB" id="A0A5C6UJ08"/>
<keyword evidence="2" id="KW-1003">Cell membrane</keyword>
<organism evidence="7 8">
    <name type="scientific">Sphingomonas ginsenosidivorax</name>
    <dbReference type="NCBI Taxonomy" id="862135"/>
    <lineage>
        <taxon>Bacteria</taxon>
        <taxon>Pseudomonadati</taxon>
        <taxon>Pseudomonadota</taxon>
        <taxon>Alphaproteobacteria</taxon>
        <taxon>Sphingomonadales</taxon>
        <taxon>Sphingomonadaceae</taxon>
        <taxon>Sphingomonas</taxon>
    </lineage>
</organism>
<keyword evidence="8" id="KW-1185">Reference proteome</keyword>
<protein>
    <submittedName>
        <fullName evidence="7">Oligosaccharide flippase family protein</fullName>
    </submittedName>
</protein>
<dbReference type="OrthoDB" id="493991at2"/>
<feature type="transmembrane region" description="Helical" evidence="6">
    <location>
        <begin position="151"/>
        <end position="171"/>
    </location>
</feature>
<evidence type="ECO:0000313" key="8">
    <source>
        <dbReference type="Proteomes" id="UP000321250"/>
    </source>
</evidence>
<gene>
    <name evidence="7" type="ORF">FSB78_01130</name>
</gene>
<feature type="transmembrane region" description="Helical" evidence="6">
    <location>
        <begin position="337"/>
        <end position="359"/>
    </location>
</feature>
<dbReference type="PANTHER" id="PTHR30250:SF31">
    <property type="entry name" value="INNER MEMBRANE PROTEIN YGHQ"/>
    <property type="match status" value="1"/>
</dbReference>
<evidence type="ECO:0000256" key="2">
    <source>
        <dbReference type="ARBA" id="ARBA00022475"/>
    </source>
</evidence>
<dbReference type="InterPro" id="IPR002797">
    <property type="entry name" value="Polysacc_synth"/>
</dbReference>
<name>A0A5C6UJ08_9SPHN</name>
<feature type="transmembrane region" description="Helical" evidence="6">
    <location>
        <begin position="111"/>
        <end position="131"/>
    </location>
</feature>
<evidence type="ECO:0000313" key="7">
    <source>
        <dbReference type="EMBL" id="TXC72677.1"/>
    </source>
</evidence>
<keyword evidence="4 6" id="KW-1133">Transmembrane helix</keyword>
<sequence length="422" mass="44703">MGVVARNLGWLLASRGVVAVLSLFYIGFATRSLGVKDFGRFALVSGASQALATLVAFQTWQIIVRYGIEAQAKGDMARLGRLFRTCAAMDLASALIGVVMAVTILELWGEAFGIGPTLLRATLIFTVIQLLTIRSTPTGVLRLRDRFSSAAVADSVTPIMRFIGAALVMWFHPTVQGFLFAWALAELATALTYWALIIRGGDWRLFASRGWFDWRQVIAENPGFVRFALSINANSTLNLSSKQVPLLVIGAFVGTSSAGIFRLTAQLAQALAKLSQMLSRAAFAEVVRMVERESIIRLIRRMALGSALGSLVIMAIVVAIGRQALETIGGPGFGVGYPVLIALSAAGCVELTIVGLETVMTANGRGAHDVFVARAVSVAIMAAAACVLIPLLSSLGMALAVLIGSVSAGVLLVIRLPAVIAR</sequence>
<evidence type="ECO:0000256" key="5">
    <source>
        <dbReference type="ARBA" id="ARBA00023136"/>
    </source>
</evidence>
<keyword evidence="5 6" id="KW-0472">Membrane</keyword>
<comment type="subcellular location">
    <subcellularLocation>
        <location evidence="1">Cell membrane</location>
        <topology evidence="1">Multi-pass membrane protein</topology>
    </subcellularLocation>
</comment>
<feature type="transmembrane region" description="Helical" evidence="6">
    <location>
        <begin position="177"/>
        <end position="196"/>
    </location>
</feature>
<feature type="transmembrane region" description="Helical" evidence="6">
    <location>
        <begin position="85"/>
        <end position="105"/>
    </location>
</feature>
<feature type="transmembrane region" description="Helical" evidence="6">
    <location>
        <begin position="398"/>
        <end position="418"/>
    </location>
</feature>
<feature type="transmembrane region" description="Helical" evidence="6">
    <location>
        <begin position="41"/>
        <end position="64"/>
    </location>
</feature>
<dbReference type="EMBL" id="VOQR01000001">
    <property type="protein sequence ID" value="TXC72677.1"/>
    <property type="molecule type" value="Genomic_DNA"/>
</dbReference>
<dbReference type="InterPro" id="IPR050833">
    <property type="entry name" value="Poly_Biosynth_Transport"/>
</dbReference>
<accession>A0A5C6UJ08</accession>
<evidence type="ECO:0000256" key="4">
    <source>
        <dbReference type="ARBA" id="ARBA00022989"/>
    </source>
</evidence>
<dbReference type="GO" id="GO:0005886">
    <property type="term" value="C:plasma membrane"/>
    <property type="evidence" value="ECO:0007669"/>
    <property type="project" value="UniProtKB-SubCell"/>
</dbReference>
<comment type="caution">
    <text evidence="7">The sequence shown here is derived from an EMBL/GenBank/DDBJ whole genome shotgun (WGS) entry which is preliminary data.</text>
</comment>
<reference evidence="7 8" key="1">
    <citation type="journal article" date="2013" name="Antonie Van Leeuwenhoek">
        <title>Sphingomonas ginsenosidivorax sp. nov., with the ability to transform ginsenosides.</title>
        <authorList>
            <person name="Jin X.F."/>
            <person name="Kim J.K."/>
            <person name="Liu Q.M."/>
            <person name="Kang M.S."/>
            <person name="He D."/>
            <person name="Jin F.X."/>
            <person name="Kim S.C."/>
            <person name="Im W.T."/>
        </authorList>
    </citation>
    <scope>NUCLEOTIDE SEQUENCE [LARGE SCALE GENOMIC DNA]</scope>
    <source>
        <strain evidence="7 8">KHI67</strain>
    </source>
</reference>
<feature type="transmembrane region" description="Helical" evidence="6">
    <location>
        <begin position="371"/>
        <end position="392"/>
    </location>
</feature>
<dbReference type="Proteomes" id="UP000321250">
    <property type="component" value="Unassembled WGS sequence"/>
</dbReference>
<keyword evidence="3 6" id="KW-0812">Transmembrane</keyword>
<dbReference type="PANTHER" id="PTHR30250">
    <property type="entry name" value="PST FAMILY PREDICTED COLANIC ACID TRANSPORTER"/>
    <property type="match status" value="1"/>
</dbReference>
<proteinExistence type="predicted"/>
<feature type="transmembrane region" description="Helical" evidence="6">
    <location>
        <begin position="302"/>
        <end position="325"/>
    </location>
</feature>
<evidence type="ECO:0000256" key="6">
    <source>
        <dbReference type="SAM" id="Phobius"/>
    </source>
</evidence>
<evidence type="ECO:0000256" key="1">
    <source>
        <dbReference type="ARBA" id="ARBA00004651"/>
    </source>
</evidence>
<feature type="transmembrane region" description="Helical" evidence="6">
    <location>
        <begin position="12"/>
        <end position="29"/>
    </location>
</feature>